<proteinExistence type="predicted"/>
<dbReference type="SUPFAM" id="SSF48452">
    <property type="entry name" value="TPR-like"/>
    <property type="match status" value="1"/>
</dbReference>
<protein>
    <submittedName>
        <fullName evidence="5">Photosystem I assembly protein Ycf3</fullName>
    </submittedName>
</protein>
<dbReference type="InterPro" id="IPR011990">
    <property type="entry name" value="TPR-like_helical_dom_sf"/>
</dbReference>
<evidence type="ECO:0000256" key="3">
    <source>
        <dbReference type="PROSITE-ProRule" id="PRU00339"/>
    </source>
</evidence>
<evidence type="ECO:0000256" key="2">
    <source>
        <dbReference type="ARBA" id="ARBA00022803"/>
    </source>
</evidence>
<evidence type="ECO:0000256" key="4">
    <source>
        <dbReference type="SAM" id="MobiDB-lite"/>
    </source>
</evidence>
<dbReference type="PANTHER" id="PTHR45586">
    <property type="entry name" value="TPR REPEAT-CONTAINING PROTEIN PA4667"/>
    <property type="match status" value="1"/>
</dbReference>
<dbReference type="PANTHER" id="PTHR45586:SF1">
    <property type="entry name" value="LIPOPOLYSACCHARIDE ASSEMBLY PROTEIN B"/>
    <property type="match status" value="1"/>
</dbReference>
<keyword evidence="6" id="KW-1185">Reference proteome</keyword>
<evidence type="ECO:0000313" key="5">
    <source>
        <dbReference type="EMBL" id="QDU96661.1"/>
    </source>
</evidence>
<reference evidence="5 6" key="1">
    <citation type="submission" date="2019-02" db="EMBL/GenBank/DDBJ databases">
        <title>Deep-cultivation of Planctomycetes and their phenomic and genomic characterization uncovers novel biology.</title>
        <authorList>
            <person name="Wiegand S."/>
            <person name="Jogler M."/>
            <person name="Boedeker C."/>
            <person name="Pinto D."/>
            <person name="Vollmers J."/>
            <person name="Rivas-Marin E."/>
            <person name="Kohn T."/>
            <person name="Peeters S.H."/>
            <person name="Heuer A."/>
            <person name="Rast P."/>
            <person name="Oberbeckmann S."/>
            <person name="Bunk B."/>
            <person name="Jeske O."/>
            <person name="Meyerdierks A."/>
            <person name="Storesund J.E."/>
            <person name="Kallscheuer N."/>
            <person name="Luecker S."/>
            <person name="Lage O.M."/>
            <person name="Pohl T."/>
            <person name="Merkel B.J."/>
            <person name="Hornburger P."/>
            <person name="Mueller R.-W."/>
            <person name="Bruemmer F."/>
            <person name="Labrenz M."/>
            <person name="Spormann A.M."/>
            <person name="Op den Camp H."/>
            <person name="Overmann J."/>
            <person name="Amann R."/>
            <person name="Jetten M.S.M."/>
            <person name="Mascher T."/>
            <person name="Medema M.H."/>
            <person name="Devos D.P."/>
            <person name="Kaster A.-K."/>
            <person name="Ovreas L."/>
            <person name="Rohde M."/>
            <person name="Galperin M.Y."/>
            <person name="Jogler C."/>
        </authorList>
    </citation>
    <scope>NUCLEOTIDE SEQUENCE [LARGE SCALE GENOMIC DNA]</scope>
    <source>
        <strain evidence="5 6">Pla85_3_4</strain>
    </source>
</reference>
<dbReference type="KEGG" id="lcre:Pla8534_44820"/>
<dbReference type="AlphaFoldDB" id="A0A518DXZ0"/>
<feature type="repeat" description="TPR" evidence="3">
    <location>
        <begin position="112"/>
        <end position="145"/>
    </location>
</feature>
<name>A0A518DXZ0_9BACT</name>
<sequence length="217" mass="24322">MASSSHNLEGKRLYQSGHYSQAVDRFQKAIETDSTNPDAYYNMAATFHRMGVDKGDEQLLAQSEMLYNQCLDYDPNHVDCHRALGVLLIETGRSDASFRLMKNWANKNPNSAEARIELARLYHEFGDLPTSKVHLDQALQIDPYNSRAWNAAGLMQEQAGNYGQALANYHRSYQNNNLQPDVASRIATLQRNLNTSGASTISGDTRMVTPTLSTGRY</sequence>
<evidence type="ECO:0000256" key="1">
    <source>
        <dbReference type="ARBA" id="ARBA00022737"/>
    </source>
</evidence>
<organism evidence="5 6">
    <name type="scientific">Lignipirellula cremea</name>
    <dbReference type="NCBI Taxonomy" id="2528010"/>
    <lineage>
        <taxon>Bacteria</taxon>
        <taxon>Pseudomonadati</taxon>
        <taxon>Planctomycetota</taxon>
        <taxon>Planctomycetia</taxon>
        <taxon>Pirellulales</taxon>
        <taxon>Pirellulaceae</taxon>
        <taxon>Lignipirellula</taxon>
    </lineage>
</organism>
<accession>A0A518DXZ0</accession>
<dbReference type="Gene3D" id="1.25.40.10">
    <property type="entry name" value="Tetratricopeptide repeat domain"/>
    <property type="match status" value="2"/>
</dbReference>
<dbReference type="Proteomes" id="UP000317648">
    <property type="component" value="Chromosome"/>
</dbReference>
<evidence type="ECO:0000313" key="6">
    <source>
        <dbReference type="Proteomes" id="UP000317648"/>
    </source>
</evidence>
<feature type="repeat" description="TPR" evidence="3">
    <location>
        <begin position="3"/>
        <end position="36"/>
    </location>
</feature>
<feature type="region of interest" description="Disordered" evidence="4">
    <location>
        <begin position="197"/>
        <end position="217"/>
    </location>
</feature>
<keyword evidence="2 3" id="KW-0802">TPR repeat</keyword>
<dbReference type="SMART" id="SM00028">
    <property type="entry name" value="TPR"/>
    <property type="match status" value="4"/>
</dbReference>
<dbReference type="InterPro" id="IPR019734">
    <property type="entry name" value="TPR_rpt"/>
</dbReference>
<dbReference type="PROSITE" id="PS50005">
    <property type="entry name" value="TPR"/>
    <property type="match status" value="2"/>
</dbReference>
<dbReference type="Pfam" id="PF13414">
    <property type="entry name" value="TPR_11"/>
    <property type="match status" value="1"/>
</dbReference>
<keyword evidence="1" id="KW-0677">Repeat</keyword>
<dbReference type="EMBL" id="CP036433">
    <property type="protein sequence ID" value="QDU96661.1"/>
    <property type="molecule type" value="Genomic_DNA"/>
</dbReference>
<gene>
    <name evidence="5" type="ORF">Pla8534_44820</name>
</gene>
<dbReference type="InterPro" id="IPR051012">
    <property type="entry name" value="CellSynth/LPSAsmb/PSIAsmb"/>
</dbReference>